<organism evidence="1">
    <name type="scientific">Solanum lycopersicum</name>
    <name type="common">Tomato</name>
    <name type="synonym">Lycopersicon esculentum</name>
    <dbReference type="NCBI Taxonomy" id="4081"/>
    <lineage>
        <taxon>Eukaryota</taxon>
        <taxon>Viridiplantae</taxon>
        <taxon>Streptophyta</taxon>
        <taxon>Embryophyta</taxon>
        <taxon>Tracheophyta</taxon>
        <taxon>Spermatophyta</taxon>
        <taxon>Magnoliopsida</taxon>
        <taxon>eudicotyledons</taxon>
        <taxon>Gunneridae</taxon>
        <taxon>Pentapetalae</taxon>
        <taxon>asterids</taxon>
        <taxon>lamiids</taxon>
        <taxon>Solanales</taxon>
        <taxon>Solanaceae</taxon>
        <taxon>Solanoideae</taxon>
        <taxon>Solaneae</taxon>
        <taxon>Solanum</taxon>
        <taxon>Solanum subgen. Lycopersicon</taxon>
    </lineage>
</organism>
<reference evidence="1" key="1">
    <citation type="journal article" date="2012" name="Nature">
        <title>The tomato genome sequence provides insights into fleshy fruit evolution.</title>
        <authorList>
            <consortium name="Tomato Genome Consortium"/>
        </authorList>
    </citation>
    <scope>NUCLEOTIDE SEQUENCE [LARGE SCALE GENOMIC DNA]</scope>
    <source>
        <strain evidence="1">cv. Heinz 1706</strain>
    </source>
</reference>
<dbReference type="InParanoid" id="A0A3Q7FVF2"/>
<accession>A0A3Q7FVF2</accession>
<dbReference type="AlphaFoldDB" id="A0A3Q7FVF2"/>
<keyword evidence="2" id="KW-1185">Reference proteome</keyword>
<protein>
    <submittedName>
        <fullName evidence="1">Uncharacterized protein</fullName>
    </submittedName>
</protein>
<evidence type="ECO:0000313" key="2">
    <source>
        <dbReference type="Proteomes" id="UP000004994"/>
    </source>
</evidence>
<evidence type="ECO:0000313" key="1">
    <source>
        <dbReference type="EnsemblPlants" id="Solyc03g118175.1.1"/>
    </source>
</evidence>
<reference evidence="1" key="2">
    <citation type="submission" date="2019-01" db="UniProtKB">
        <authorList>
            <consortium name="EnsemblPlants"/>
        </authorList>
    </citation>
    <scope>IDENTIFICATION</scope>
    <source>
        <strain evidence="1">cv. Heinz 1706</strain>
    </source>
</reference>
<dbReference type="EnsemblPlants" id="Solyc03g118175.1.1">
    <property type="protein sequence ID" value="Solyc03g118175.1.1"/>
    <property type="gene ID" value="Solyc03g118175.1"/>
</dbReference>
<sequence>MFLSHRHRSPGYGGLLGQRLEKCVGLGSMAGSVAVTHLREMQRRGIIRFSSSNEGSSVGASVLRPPLNLILHAQLSHLMESSVVSFLLDCKTSIAIHRPSKTSERLLTRWFPPSLFSRPMLAKHLTLSLLTSCSHNLRLKCFQKWIGQGMDTRVKWRSQISRQMINQSTTNRLGIGDCIKVMLLQGLPQVACPQKITLTTRLLGKEQLYKRDGIDIASSERIFVTLSPIF</sequence>
<name>A0A3Q7FVF2_SOLLC</name>
<proteinExistence type="predicted"/>
<dbReference type="Proteomes" id="UP000004994">
    <property type="component" value="Chromosome 3"/>
</dbReference>
<dbReference type="Gramene" id="Solyc03g118175.1.1">
    <property type="protein sequence ID" value="Solyc03g118175.1.1"/>
    <property type="gene ID" value="Solyc03g118175.1"/>
</dbReference>